<reference evidence="9 10" key="1">
    <citation type="journal article" date="2019" name="Int. J. Syst. Evol. Microbiol.">
        <title>The Global Catalogue of Microorganisms (GCM) 10K type strain sequencing project: providing services to taxonomists for standard genome sequencing and annotation.</title>
        <authorList>
            <consortium name="The Broad Institute Genomics Platform"/>
            <consortium name="The Broad Institute Genome Sequencing Center for Infectious Disease"/>
            <person name="Wu L."/>
            <person name="Ma J."/>
        </authorList>
    </citation>
    <scope>NUCLEOTIDE SEQUENCE [LARGE SCALE GENOMIC DNA]</scope>
    <source>
        <strain evidence="9 10">JCM 15608</strain>
    </source>
</reference>
<evidence type="ECO:0000259" key="8">
    <source>
        <dbReference type="PROSITE" id="PS50109"/>
    </source>
</evidence>
<dbReference type="InterPro" id="IPR005467">
    <property type="entry name" value="His_kinase_dom"/>
</dbReference>
<gene>
    <name evidence="9" type="ORF">GCM10009111_15380</name>
</gene>
<comment type="catalytic activity">
    <reaction evidence="1">
        <text>ATP + protein L-histidine = ADP + protein N-phospho-L-histidine.</text>
        <dbReference type="EC" id="2.7.13.3"/>
    </reaction>
</comment>
<dbReference type="Pfam" id="PF02518">
    <property type="entry name" value="HATPase_c"/>
    <property type="match status" value="1"/>
</dbReference>
<dbReference type="InterPro" id="IPR003594">
    <property type="entry name" value="HATPase_dom"/>
</dbReference>
<evidence type="ECO:0000256" key="3">
    <source>
        <dbReference type="ARBA" id="ARBA00022679"/>
    </source>
</evidence>
<dbReference type="CDD" id="cd00075">
    <property type="entry name" value="HATPase"/>
    <property type="match status" value="1"/>
</dbReference>
<keyword evidence="7" id="KW-0902">Two-component regulatory system</keyword>
<organism evidence="9 10">
    <name type="scientific">Colwellia asteriadis</name>
    <dbReference type="NCBI Taxonomy" id="517723"/>
    <lineage>
        <taxon>Bacteria</taxon>
        <taxon>Pseudomonadati</taxon>
        <taxon>Pseudomonadota</taxon>
        <taxon>Gammaproteobacteria</taxon>
        <taxon>Alteromonadales</taxon>
        <taxon>Colwelliaceae</taxon>
        <taxon>Colwellia</taxon>
    </lineage>
</organism>
<evidence type="ECO:0000256" key="4">
    <source>
        <dbReference type="ARBA" id="ARBA00022741"/>
    </source>
</evidence>
<evidence type="ECO:0000256" key="2">
    <source>
        <dbReference type="ARBA" id="ARBA00012438"/>
    </source>
</evidence>
<proteinExistence type="predicted"/>
<evidence type="ECO:0000256" key="1">
    <source>
        <dbReference type="ARBA" id="ARBA00000085"/>
    </source>
</evidence>
<keyword evidence="5" id="KW-0418">Kinase</keyword>
<dbReference type="PANTHER" id="PTHR43065:SF46">
    <property type="entry name" value="C4-DICARBOXYLATE TRANSPORT SENSOR PROTEIN DCTB"/>
    <property type="match status" value="1"/>
</dbReference>
<sequence length="163" mass="17894">MSTSEELIKSFIVDYKIWNDTPVELLLDDNMTSFTTYPAKMSQVFTNIISNSAVHAFEANEESNEGKIIISAKVCNDILSINISDNGQGMTDEVKSHIFEPFYTTKRGKGGTGLGLSIVHNIIKNNLNGEFKVESTLGKGTCFNLELPSLSNINKSLSHKSAV</sequence>
<dbReference type="InterPro" id="IPR004358">
    <property type="entry name" value="Sig_transdc_His_kin-like_C"/>
</dbReference>
<keyword evidence="4" id="KW-0547">Nucleotide-binding</keyword>
<keyword evidence="6" id="KW-0067">ATP-binding</keyword>
<dbReference type="PANTHER" id="PTHR43065">
    <property type="entry name" value="SENSOR HISTIDINE KINASE"/>
    <property type="match status" value="1"/>
</dbReference>
<dbReference type="SUPFAM" id="SSF55874">
    <property type="entry name" value="ATPase domain of HSP90 chaperone/DNA topoisomerase II/histidine kinase"/>
    <property type="match status" value="1"/>
</dbReference>
<dbReference type="PRINTS" id="PR00344">
    <property type="entry name" value="BCTRLSENSOR"/>
</dbReference>
<evidence type="ECO:0000313" key="10">
    <source>
        <dbReference type="Proteomes" id="UP001500021"/>
    </source>
</evidence>
<dbReference type="PROSITE" id="PS50109">
    <property type="entry name" value="HIS_KIN"/>
    <property type="match status" value="1"/>
</dbReference>
<dbReference type="Gene3D" id="3.30.565.10">
    <property type="entry name" value="Histidine kinase-like ATPase, C-terminal domain"/>
    <property type="match status" value="1"/>
</dbReference>
<evidence type="ECO:0000256" key="6">
    <source>
        <dbReference type="ARBA" id="ARBA00022840"/>
    </source>
</evidence>
<dbReference type="InterPro" id="IPR036890">
    <property type="entry name" value="HATPase_C_sf"/>
</dbReference>
<keyword evidence="10" id="KW-1185">Reference proteome</keyword>
<keyword evidence="3" id="KW-0808">Transferase</keyword>
<dbReference type="Proteomes" id="UP001500021">
    <property type="component" value="Unassembled WGS sequence"/>
</dbReference>
<dbReference type="RefSeq" id="WP_343816775.1">
    <property type="nucleotide sequence ID" value="NZ_BAAAFA010000004.1"/>
</dbReference>
<protein>
    <recommendedName>
        <fullName evidence="2">histidine kinase</fullName>
        <ecNumber evidence="2">2.7.13.3</ecNumber>
    </recommendedName>
</protein>
<dbReference type="EMBL" id="BAAAFA010000004">
    <property type="protein sequence ID" value="GAA0816102.1"/>
    <property type="molecule type" value="Genomic_DNA"/>
</dbReference>
<evidence type="ECO:0000313" key="9">
    <source>
        <dbReference type="EMBL" id="GAA0816102.1"/>
    </source>
</evidence>
<dbReference type="SMART" id="SM00387">
    <property type="entry name" value="HATPase_c"/>
    <property type="match status" value="1"/>
</dbReference>
<feature type="domain" description="Histidine kinase" evidence="8">
    <location>
        <begin position="38"/>
        <end position="151"/>
    </location>
</feature>
<comment type="caution">
    <text evidence="9">The sequence shown here is derived from an EMBL/GenBank/DDBJ whole genome shotgun (WGS) entry which is preliminary data.</text>
</comment>
<name>A0ABN1L663_9GAMM</name>
<dbReference type="EC" id="2.7.13.3" evidence="2"/>
<evidence type="ECO:0000256" key="5">
    <source>
        <dbReference type="ARBA" id="ARBA00022777"/>
    </source>
</evidence>
<evidence type="ECO:0000256" key="7">
    <source>
        <dbReference type="ARBA" id="ARBA00023012"/>
    </source>
</evidence>
<accession>A0ABN1L663</accession>